<feature type="transmembrane region" description="Helical" evidence="9">
    <location>
        <begin position="144"/>
        <end position="171"/>
    </location>
</feature>
<dbReference type="PROSITE" id="PS00211">
    <property type="entry name" value="ABC_TRANSPORTER_1"/>
    <property type="match status" value="1"/>
</dbReference>
<dbReference type="InterPro" id="IPR036640">
    <property type="entry name" value="ABC1_TM_sf"/>
</dbReference>
<evidence type="ECO:0000259" key="11">
    <source>
        <dbReference type="PROSITE" id="PS50929"/>
    </source>
</evidence>
<dbReference type="GO" id="GO:0090374">
    <property type="term" value="P:oligopeptide export from mitochondrion"/>
    <property type="evidence" value="ECO:0007669"/>
    <property type="project" value="TreeGrafter"/>
</dbReference>
<evidence type="ECO:0000256" key="6">
    <source>
        <dbReference type="ARBA" id="ARBA00022989"/>
    </source>
</evidence>
<dbReference type="PANTHER" id="PTHR43394">
    <property type="entry name" value="ATP-DEPENDENT PERMEASE MDL1, MITOCHONDRIAL"/>
    <property type="match status" value="1"/>
</dbReference>
<name>A0AAV5RIN0_STABA</name>
<accession>A0AAV5RIN0</accession>
<dbReference type="AlphaFoldDB" id="A0AAV5RIN0"/>
<comment type="caution">
    <text evidence="12">The sequence shown here is derived from an EMBL/GenBank/DDBJ whole genome shotgun (WGS) entry which is preliminary data.</text>
</comment>
<evidence type="ECO:0000256" key="8">
    <source>
        <dbReference type="SAM" id="MobiDB-lite"/>
    </source>
</evidence>
<dbReference type="Pfam" id="PF00005">
    <property type="entry name" value="ABC_tran"/>
    <property type="match status" value="1"/>
</dbReference>
<dbReference type="InterPro" id="IPR039421">
    <property type="entry name" value="Type_1_exporter"/>
</dbReference>
<protein>
    <submittedName>
        <fullName evidence="12">ATP-binding cassette permease</fullName>
    </submittedName>
</protein>
<sequence length="734" mass="80125">MMIRCVKPFGNIGRLGSINGSCLLDPVRLKAPLGVLRLGMRSMHMRKQCSILPTLHAASTSTATTRSLNQNLHPNVFFKTLTAVSRMSSSPFVRTYSTKNSDEFKPSERAALAQEVDLRSQLSNGNQNTKDFAKLFELAKSERYALAGALLLLLISAGLGLCLPFVIGKILDAVNDPSPEKTVFGLPLPKFLMVMVGVFLFGSVATYYRVVVMRTIGERMVTKLRSRAFRSMVKADAEFFDANTVGDLISRLGTDANVVSKSVTQNFADGFRSLLTAGMGIGMMCYMSVKLTAVVMLCLPPMMIGTWLYGRKLRVISRRFQDSIGDMTKVSEERLNNVSTARAFNGETQEIRLYHQRLRDVFAVAMQEARASGLYFGMIQLTGNYIVIGLLSIGAYMVSDGALSFGELSSFIMYAAYSGSAIAGMATFYSELMKGSGAAQRLFEIEDRKSYVPLTVGEQLVTPKGDIEFHNVTFSYPTRPSVNIFKSMNLKIKAGSNVCIVGQSGGGKSTVLSLLLRFYDPTNGYITIGNQDISKVSAWDLRKHIGVVSQEPSLFSGTIAENILYANPKASREDVLRAAQQANCSFIRDFPDGIDTKVGNRGAQLSGGQKQRIAIARAIIKKPAILVMDEATSALDGESEMLVNAALAKLINSNSTTISVAHRLSTIARSKEVIVLGSEGYVIEHGDFADLYSDPNSELSKLLLKRQDGSDIPTTKTSKRSAAEEEIEAELMNN</sequence>
<dbReference type="Proteomes" id="UP001362899">
    <property type="component" value="Unassembled WGS sequence"/>
</dbReference>
<feature type="transmembrane region" description="Helical" evidence="9">
    <location>
        <begin position="411"/>
        <end position="432"/>
    </location>
</feature>
<feature type="transmembrane region" description="Helical" evidence="9">
    <location>
        <begin position="191"/>
        <end position="210"/>
    </location>
</feature>
<evidence type="ECO:0000256" key="7">
    <source>
        <dbReference type="ARBA" id="ARBA00023136"/>
    </source>
</evidence>
<feature type="transmembrane region" description="Helical" evidence="9">
    <location>
        <begin position="293"/>
        <end position="310"/>
    </location>
</feature>
<evidence type="ECO:0000256" key="3">
    <source>
        <dbReference type="ARBA" id="ARBA00022692"/>
    </source>
</evidence>
<evidence type="ECO:0000256" key="5">
    <source>
        <dbReference type="ARBA" id="ARBA00022840"/>
    </source>
</evidence>
<comment type="subcellular location">
    <subcellularLocation>
        <location evidence="1">Membrane</location>
        <topology evidence="1">Multi-pass membrane protein</topology>
    </subcellularLocation>
</comment>
<feature type="transmembrane region" description="Helical" evidence="9">
    <location>
        <begin position="374"/>
        <end position="399"/>
    </location>
</feature>
<feature type="compositionally biased region" description="Acidic residues" evidence="8">
    <location>
        <begin position="724"/>
        <end position="734"/>
    </location>
</feature>
<dbReference type="GO" id="GO:0015421">
    <property type="term" value="F:ABC-type oligopeptide transporter activity"/>
    <property type="evidence" value="ECO:0007669"/>
    <property type="project" value="TreeGrafter"/>
</dbReference>
<dbReference type="EMBL" id="BTGC01000005">
    <property type="protein sequence ID" value="GMM51429.1"/>
    <property type="molecule type" value="Genomic_DNA"/>
</dbReference>
<dbReference type="Gene3D" id="3.40.50.300">
    <property type="entry name" value="P-loop containing nucleotide triphosphate hydrolases"/>
    <property type="match status" value="1"/>
</dbReference>
<evidence type="ECO:0000256" key="4">
    <source>
        <dbReference type="ARBA" id="ARBA00022741"/>
    </source>
</evidence>
<dbReference type="PROSITE" id="PS50893">
    <property type="entry name" value="ABC_TRANSPORTER_2"/>
    <property type="match status" value="1"/>
</dbReference>
<dbReference type="SUPFAM" id="SSF52540">
    <property type="entry name" value="P-loop containing nucleoside triphosphate hydrolases"/>
    <property type="match status" value="1"/>
</dbReference>
<dbReference type="Pfam" id="PF00664">
    <property type="entry name" value="ABC_membrane"/>
    <property type="match status" value="1"/>
</dbReference>
<evidence type="ECO:0000256" key="2">
    <source>
        <dbReference type="ARBA" id="ARBA00005580"/>
    </source>
</evidence>
<dbReference type="InterPro" id="IPR027417">
    <property type="entry name" value="P-loop_NTPase"/>
</dbReference>
<feature type="region of interest" description="Disordered" evidence="8">
    <location>
        <begin position="709"/>
        <end position="734"/>
    </location>
</feature>
<dbReference type="FunFam" id="3.40.50.300:FF:000218">
    <property type="entry name" value="Multidrug ABC transporter ATP-binding protein"/>
    <property type="match status" value="1"/>
</dbReference>
<keyword evidence="13" id="KW-1185">Reference proteome</keyword>
<dbReference type="PROSITE" id="PS50929">
    <property type="entry name" value="ABC_TM1F"/>
    <property type="match status" value="1"/>
</dbReference>
<dbReference type="InterPro" id="IPR003593">
    <property type="entry name" value="AAA+_ATPase"/>
</dbReference>
<dbReference type="PANTHER" id="PTHR43394:SF1">
    <property type="entry name" value="ATP-BINDING CASSETTE SUB-FAMILY B MEMBER 10, MITOCHONDRIAL"/>
    <property type="match status" value="1"/>
</dbReference>
<keyword evidence="4" id="KW-0547">Nucleotide-binding</keyword>
<feature type="domain" description="ABC transmembrane type-1" evidence="11">
    <location>
        <begin position="147"/>
        <end position="434"/>
    </location>
</feature>
<reference evidence="12 13" key="1">
    <citation type="journal article" date="2023" name="Elife">
        <title>Identification of key yeast species and microbe-microbe interactions impacting larval growth of Drosophila in the wild.</title>
        <authorList>
            <person name="Mure A."/>
            <person name="Sugiura Y."/>
            <person name="Maeda R."/>
            <person name="Honda K."/>
            <person name="Sakurai N."/>
            <person name="Takahashi Y."/>
            <person name="Watada M."/>
            <person name="Katoh T."/>
            <person name="Gotoh A."/>
            <person name="Gotoh Y."/>
            <person name="Taniguchi I."/>
            <person name="Nakamura K."/>
            <person name="Hayashi T."/>
            <person name="Katayama T."/>
            <person name="Uemura T."/>
            <person name="Hattori Y."/>
        </authorList>
    </citation>
    <scope>NUCLEOTIDE SEQUENCE [LARGE SCALE GENOMIC DNA]</scope>
    <source>
        <strain evidence="12 13">SB-73</strain>
    </source>
</reference>
<dbReference type="GO" id="GO:0016887">
    <property type="term" value="F:ATP hydrolysis activity"/>
    <property type="evidence" value="ECO:0007669"/>
    <property type="project" value="InterPro"/>
</dbReference>
<dbReference type="InterPro" id="IPR017871">
    <property type="entry name" value="ABC_transporter-like_CS"/>
</dbReference>
<evidence type="ECO:0000313" key="13">
    <source>
        <dbReference type="Proteomes" id="UP001362899"/>
    </source>
</evidence>
<keyword evidence="5 12" id="KW-0067">ATP-binding</keyword>
<dbReference type="SMART" id="SM00382">
    <property type="entry name" value="AAA"/>
    <property type="match status" value="1"/>
</dbReference>
<gene>
    <name evidence="12" type="ORF">DASB73_023870</name>
</gene>
<organism evidence="12 13">
    <name type="scientific">Starmerella bacillaris</name>
    <name type="common">Yeast</name>
    <name type="synonym">Candida zemplinina</name>
    <dbReference type="NCBI Taxonomy" id="1247836"/>
    <lineage>
        <taxon>Eukaryota</taxon>
        <taxon>Fungi</taxon>
        <taxon>Dikarya</taxon>
        <taxon>Ascomycota</taxon>
        <taxon>Saccharomycotina</taxon>
        <taxon>Dipodascomycetes</taxon>
        <taxon>Dipodascales</taxon>
        <taxon>Trichomonascaceae</taxon>
        <taxon>Starmerella</taxon>
    </lineage>
</organism>
<comment type="similarity">
    <text evidence="2">Belongs to the ABC transporter superfamily. ABCB family. Mitochondrial peptide exporter (TC 3.A.1.212) subfamily.</text>
</comment>
<keyword evidence="6 9" id="KW-1133">Transmembrane helix</keyword>
<dbReference type="InterPro" id="IPR003439">
    <property type="entry name" value="ABC_transporter-like_ATP-bd"/>
</dbReference>
<evidence type="ECO:0000259" key="10">
    <source>
        <dbReference type="PROSITE" id="PS50893"/>
    </source>
</evidence>
<dbReference type="InterPro" id="IPR011527">
    <property type="entry name" value="ABC1_TM_dom"/>
</dbReference>
<dbReference type="GO" id="GO:0005524">
    <property type="term" value="F:ATP binding"/>
    <property type="evidence" value="ECO:0007669"/>
    <property type="project" value="UniProtKB-KW"/>
</dbReference>
<feature type="domain" description="ABC transporter" evidence="10">
    <location>
        <begin position="467"/>
        <end position="704"/>
    </location>
</feature>
<dbReference type="Gene3D" id="1.20.1560.10">
    <property type="entry name" value="ABC transporter type 1, transmembrane domain"/>
    <property type="match status" value="1"/>
</dbReference>
<evidence type="ECO:0000256" key="9">
    <source>
        <dbReference type="SAM" id="Phobius"/>
    </source>
</evidence>
<proteinExistence type="inferred from homology"/>
<dbReference type="GO" id="GO:0005743">
    <property type="term" value="C:mitochondrial inner membrane"/>
    <property type="evidence" value="ECO:0007669"/>
    <property type="project" value="TreeGrafter"/>
</dbReference>
<feature type="transmembrane region" description="Helical" evidence="9">
    <location>
        <begin position="270"/>
        <end position="287"/>
    </location>
</feature>
<evidence type="ECO:0000313" key="12">
    <source>
        <dbReference type="EMBL" id="GMM51429.1"/>
    </source>
</evidence>
<dbReference type="SUPFAM" id="SSF90123">
    <property type="entry name" value="ABC transporter transmembrane region"/>
    <property type="match status" value="1"/>
</dbReference>
<evidence type="ECO:0000256" key="1">
    <source>
        <dbReference type="ARBA" id="ARBA00004141"/>
    </source>
</evidence>
<dbReference type="CDD" id="cd18573">
    <property type="entry name" value="ABC_6TM_ABCB10_like"/>
    <property type="match status" value="1"/>
</dbReference>
<keyword evidence="3 9" id="KW-0812">Transmembrane</keyword>
<keyword evidence="7 9" id="KW-0472">Membrane</keyword>